<comment type="caution">
    <text evidence="2">The sequence shown here is derived from an EMBL/GenBank/DDBJ whole genome shotgun (WGS) entry which is preliminary data.</text>
</comment>
<evidence type="ECO:0000259" key="1">
    <source>
        <dbReference type="Pfam" id="PF00561"/>
    </source>
</evidence>
<dbReference type="Pfam" id="PF00561">
    <property type="entry name" value="Abhydrolase_1"/>
    <property type="match status" value="1"/>
</dbReference>
<sequence length="367" mass="41131">MAVPPARRISAASARAHTRKKKQSNSFCSPGLIRKTLAILVVGLVAWLYQSIQPPAPKICGSLNGPPVTSSRIKLKDGRHLAYIESGVQKEKAKYKIVFIHGLDCCKDNVFPFSQEVLEELEVYLLSFDRAGYGESDPNPHQTVKSLALDIEELAEQLKLGSKFHVIGFSLGGELVWSCLRYIPHRLAGVAIVAPIANYWWPNFPANVSNEAYAQLLPQDQWALRVAHYAPWLTYWWNTQKWFPASSALAHRSDHLDAKDKEVLLLARNRYSEKVRQQGEFVSVHQDLIISHGNWEFDPMGLANPFPGNEGSVHLWHGALDALAPVSLTRYIAKHLPWIRYHELPDAGHLFPLADGMSDAILKALLV</sequence>
<dbReference type="Gene3D" id="3.40.50.1820">
    <property type="entry name" value="alpha/beta hydrolase"/>
    <property type="match status" value="1"/>
</dbReference>
<dbReference type="InterPro" id="IPR029058">
    <property type="entry name" value="AB_hydrolase_fold"/>
</dbReference>
<accession>A0A9D5CIG8</accession>
<dbReference type="InterPro" id="IPR000073">
    <property type="entry name" value="AB_hydrolase_1"/>
</dbReference>
<dbReference type="FunFam" id="3.40.50.1820:FF:000270">
    <property type="entry name" value="Alpha/beta-Hydrolases superfamily protein"/>
    <property type="match status" value="1"/>
</dbReference>
<dbReference type="EMBL" id="JAGGNH010000005">
    <property type="protein sequence ID" value="KAJ0972700.1"/>
    <property type="molecule type" value="Genomic_DNA"/>
</dbReference>
<dbReference type="SUPFAM" id="SSF53474">
    <property type="entry name" value="alpha/beta-Hydrolases"/>
    <property type="match status" value="1"/>
</dbReference>
<reference evidence="2" key="2">
    <citation type="journal article" date="2022" name="Hortic Res">
        <title>The genome of Dioscorea zingiberensis sheds light on the biosynthesis, origin and evolution of the medicinally important diosgenin saponins.</title>
        <authorList>
            <person name="Li Y."/>
            <person name="Tan C."/>
            <person name="Li Z."/>
            <person name="Guo J."/>
            <person name="Li S."/>
            <person name="Chen X."/>
            <person name="Wang C."/>
            <person name="Dai X."/>
            <person name="Yang H."/>
            <person name="Song W."/>
            <person name="Hou L."/>
            <person name="Xu J."/>
            <person name="Tong Z."/>
            <person name="Xu A."/>
            <person name="Yuan X."/>
            <person name="Wang W."/>
            <person name="Yang Q."/>
            <person name="Chen L."/>
            <person name="Sun Z."/>
            <person name="Wang K."/>
            <person name="Pan B."/>
            <person name="Chen J."/>
            <person name="Bao Y."/>
            <person name="Liu F."/>
            <person name="Qi X."/>
            <person name="Gang D.R."/>
            <person name="Wen J."/>
            <person name="Li J."/>
        </authorList>
    </citation>
    <scope>NUCLEOTIDE SEQUENCE</scope>
    <source>
        <strain evidence="2">Dzin_1.0</strain>
    </source>
</reference>
<dbReference type="Proteomes" id="UP001085076">
    <property type="component" value="Miscellaneous, Linkage group lg05"/>
</dbReference>
<evidence type="ECO:0000313" key="2">
    <source>
        <dbReference type="EMBL" id="KAJ0972700.1"/>
    </source>
</evidence>
<evidence type="ECO:0000313" key="3">
    <source>
        <dbReference type="Proteomes" id="UP001085076"/>
    </source>
</evidence>
<organism evidence="2 3">
    <name type="scientific">Dioscorea zingiberensis</name>
    <dbReference type="NCBI Taxonomy" id="325984"/>
    <lineage>
        <taxon>Eukaryota</taxon>
        <taxon>Viridiplantae</taxon>
        <taxon>Streptophyta</taxon>
        <taxon>Embryophyta</taxon>
        <taxon>Tracheophyta</taxon>
        <taxon>Spermatophyta</taxon>
        <taxon>Magnoliopsida</taxon>
        <taxon>Liliopsida</taxon>
        <taxon>Dioscoreales</taxon>
        <taxon>Dioscoreaceae</taxon>
        <taxon>Dioscorea</taxon>
    </lineage>
</organism>
<dbReference type="OrthoDB" id="294702at2759"/>
<keyword evidence="3" id="KW-1185">Reference proteome</keyword>
<feature type="domain" description="AB hydrolase-1" evidence="1">
    <location>
        <begin position="97"/>
        <end position="351"/>
    </location>
</feature>
<dbReference type="PANTHER" id="PTHR45763:SF51">
    <property type="entry name" value="ALPHA_BETA-HYDROLASES SUPERFAMILY PROTEIN"/>
    <property type="match status" value="1"/>
</dbReference>
<name>A0A9D5CIG8_9LILI</name>
<gene>
    <name evidence="2" type="ORF">J5N97_020659</name>
</gene>
<protein>
    <recommendedName>
        <fullName evidence="1">AB hydrolase-1 domain-containing protein</fullName>
    </recommendedName>
</protein>
<dbReference type="PANTHER" id="PTHR45763">
    <property type="entry name" value="HYDROLASE, ALPHA/BETA FOLD FAMILY PROTEIN, EXPRESSED-RELATED"/>
    <property type="match status" value="1"/>
</dbReference>
<reference evidence="2" key="1">
    <citation type="submission" date="2021-03" db="EMBL/GenBank/DDBJ databases">
        <authorList>
            <person name="Li Z."/>
            <person name="Yang C."/>
        </authorList>
    </citation>
    <scope>NUCLEOTIDE SEQUENCE</scope>
    <source>
        <strain evidence="2">Dzin_1.0</strain>
        <tissue evidence="2">Leaf</tissue>
    </source>
</reference>
<dbReference type="AlphaFoldDB" id="A0A9D5CIG8"/>
<proteinExistence type="predicted"/>